<evidence type="ECO:0000256" key="2">
    <source>
        <dbReference type="ARBA" id="ARBA00022729"/>
    </source>
</evidence>
<evidence type="ECO:0000256" key="3">
    <source>
        <dbReference type="ARBA" id="ARBA00022801"/>
    </source>
</evidence>
<keyword evidence="2 5" id="KW-0732">Signal</keyword>
<name>A0AAV7CCJ4_ENGPU</name>
<sequence length="276" mass="30851">MDAAAFLLSVLLWASSCQALDKFIAATYEHAVIHPEETTTPVTRQAALDLMNKNMDILEEAVKTAAQQGAHIIVTPEDGIYGWRFTRETIYPYLEDIPDPSVDWIPCSDPNRYGPADVQTRLSCMAKNNSIYVVANIGDKKLCNKSDKECPADGQYNYNTAVVYDSSGKLVARYHKYNLFLGEVQFNVPKEPEIVTFDTPFGKFGIFICFDILFYYPAAALVVDHNVDTIIFPTAWMNVLPHLTAIEFHSAWAMGMGVNLISANTHKTSMRMTGKC</sequence>
<keyword evidence="3" id="KW-0378">Hydrolase</keyword>
<dbReference type="Pfam" id="PF00795">
    <property type="entry name" value="CN_hydrolase"/>
    <property type="match status" value="1"/>
</dbReference>
<feature type="domain" description="CN hydrolase" evidence="6">
    <location>
        <begin position="37"/>
        <end position="276"/>
    </location>
</feature>
<evidence type="ECO:0000313" key="8">
    <source>
        <dbReference type="Proteomes" id="UP000824782"/>
    </source>
</evidence>
<evidence type="ECO:0000256" key="5">
    <source>
        <dbReference type="SAM" id="SignalP"/>
    </source>
</evidence>
<organism evidence="7 8">
    <name type="scientific">Engystomops pustulosus</name>
    <name type="common">Tungara frog</name>
    <name type="synonym">Physalaemus pustulosus</name>
    <dbReference type="NCBI Taxonomy" id="76066"/>
    <lineage>
        <taxon>Eukaryota</taxon>
        <taxon>Metazoa</taxon>
        <taxon>Chordata</taxon>
        <taxon>Craniata</taxon>
        <taxon>Vertebrata</taxon>
        <taxon>Euteleostomi</taxon>
        <taxon>Amphibia</taxon>
        <taxon>Batrachia</taxon>
        <taxon>Anura</taxon>
        <taxon>Neobatrachia</taxon>
        <taxon>Hyloidea</taxon>
        <taxon>Leptodactylidae</taxon>
        <taxon>Leiuperinae</taxon>
        <taxon>Engystomops</taxon>
    </lineage>
</organism>
<dbReference type="Gene3D" id="3.60.110.10">
    <property type="entry name" value="Carbon-nitrogen hydrolase"/>
    <property type="match status" value="1"/>
</dbReference>
<proteinExistence type="inferred from homology"/>
<dbReference type="PROSITE" id="PS50263">
    <property type="entry name" value="CN_HYDROLASE"/>
    <property type="match status" value="1"/>
</dbReference>
<comment type="caution">
    <text evidence="7">The sequence shown here is derived from an EMBL/GenBank/DDBJ whole genome shotgun (WGS) entry which is preliminary data.</text>
</comment>
<dbReference type="GO" id="GO:0017159">
    <property type="term" value="F:pantetheine hydrolase activity"/>
    <property type="evidence" value="ECO:0007669"/>
    <property type="project" value="TreeGrafter"/>
</dbReference>
<accession>A0AAV7CCJ4</accession>
<evidence type="ECO:0000256" key="1">
    <source>
        <dbReference type="ARBA" id="ARBA00008225"/>
    </source>
</evidence>
<dbReference type="FunFam" id="3.60.110.10:FF:000001">
    <property type="entry name" value="biotinidase isoform X1"/>
    <property type="match status" value="1"/>
</dbReference>
<dbReference type="PANTHER" id="PTHR10609:SF27">
    <property type="entry name" value="CN HYDROLASE DOMAIN-CONTAINING PROTEIN-RELATED"/>
    <property type="match status" value="1"/>
</dbReference>
<evidence type="ECO:0000313" key="7">
    <source>
        <dbReference type="EMBL" id="KAG8582732.1"/>
    </source>
</evidence>
<dbReference type="GO" id="GO:0015939">
    <property type="term" value="P:pantothenate metabolic process"/>
    <property type="evidence" value="ECO:0007669"/>
    <property type="project" value="TreeGrafter"/>
</dbReference>
<dbReference type="AlphaFoldDB" id="A0AAV7CCJ4"/>
<dbReference type="SUPFAM" id="SSF56317">
    <property type="entry name" value="Carbon-nitrogen hydrolase"/>
    <property type="match status" value="1"/>
</dbReference>
<dbReference type="InterPro" id="IPR040154">
    <property type="entry name" value="Biotinidase/VNN"/>
</dbReference>
<comment type="similarity">
    <text evidence="1">Belongs to the carbon-nitrogen hydrolase superfamily. BTD/VNN family.</text>
</comment>
<dbReference type="InterPro" id="IPR003010">
    <property type="entry name" value="C-N_Hydrolase"/>
</dbReference>
<feature type="signal peptide" evidence="5">
    <location>
        <begin position="1"/>
        <end position="19"/>
    </location>
</feature>
<reference evidence="7" key="1">
    <citation type="thesis" date="2020" institute="ProQuest LLC" country="789 East Eisenhower Parkway, Ann Arbor, MI, USA">
        <title>Comparative Genomics and Chromosome Evolution.</title>
        <authorList>
            <person name="Mudd A.B."/>
        </authorList>
    </citation>
    <scope>NUCLEOTIDE SEQUENCE</scope>
    <source>
        <strain evidence="7">237g6f4</strain>
        <tissue evidence="7">Blood</tissue>
    </source>
</reference>
<gene>
    <name evidence="7" type="ORF">GDO81_008182</name>
</gene>
<dbReference type="PANTHER" id="PTHR10609">
    <property type="entry name" value="BIOTINIDASE-RELATED"/>
    <property type="match status" value="1"/>
</dbReference>
<keyword evidence="8" id="KW-1185">Reference proteome</keyword>
<evidence type="ECO:0000256" key="4">
    <source>
        <dbReference type="ARBA" id="ARBA00023180"/>
    </source>
</evidence>
<dbReference type="Proteomes" id="UP000824782">
    <property type="component" value="Unassembled WGS sequence"/>
</dbReference>
<keyword evidence="4" id="KW-0325">Glycoprotein</keyword>
<protein>
    <recommendedName>
        <fullName evidence="6">CN hydrolase domain-containing protein</fullName>
    </recommendedName>
</protein>
<dbReference type="InterPro" id="IPR012101">
    <property type="entry name" value="Biotinidase-like_euk"/>
</dbReference>
<dbReference type="EMBL" id="WNYA01000003">
    <property type="protein sequence ID" value="KAG8582732.1"/>
    <property type="molecule type" value="Genomic_DNA"/>
</dbReference>
<evidence type="ECO:0000259" key="6">
    <source>
        <dbReference type="PROSITE" id="PS50263"/>
    </source>
</evidence>
<dbReference type="CDD" id="cd07567">
    <property type="entry name" value="biotinidase_like"/>
    <property type="match status" value="1"/>
</dbReference>
<dbReference type="InterPro" id="IPR036526">
    <property type="entry name" value="C-N_Hydrolase_sf"/>
</dbReference>
<feature type="chain" id="PRO_5044000755" description="CN hydrolase domain-containing protein" evidence="5">
    <location>
        <begin position="20"/>
        <end position="276"/>
    </location>
</feature>